<keyword evidence="2" id="KW-0030">Aminoacyl-tRNA synthetase</keyword>
<dbReference type="eggNOG" id="arCOG04332">
    <property type="taxonomic scope" value="Archaea"/>
</dbReference>
<dbReference type="GO" id="GO:0002161">
    <property type="term" value="F:aminoacyl-tRNA deacylase activity"/>
    <property type="evidence" value="ECO:0007669"/>
    <property type="project" value="InterPro"/>
</dbReference>
<evidence type="ECO:0000313" key="3">
    <source>
        <dbReference type="Proteomes" id="UP000011555"/>
    </source>
</evidence>
<keyword evidence="2" id="KW-0436">Ligase</keyword>
<dbReference type="InterPro" id="IPR036754">
    <property type="entry name" value="YbaK/aa-tRNA-synt-asso_dom_sf"/>
</dbReference>
<name>M0LFD9_NATLA</name>
<reference evidence="2 3" key="1">
    <citation type="journal article" date="2014" name="PLoS Genet.">
        <title>Phylogenetically driven sequencing of extremely halophilic archaea reveals strategies for static and dynamic osmo-response.</title>
        <authorList>
            <person name="Becker E.A."/>
            <person name="Seitzer P.M."/>
            <person name="Tritt A."/>
            <person name="Larsen D."/>
            <person name="Krusor M."/>
            <person name="Yao A.I."/>
            <person name="Wu D."/>
            <person name="Madern D."/>
            <person name="Eisen J.A."/>
            <person name="Darling A.E."/>
            <person name="Facciotti M.T."/>
        </authorList>
    </citation>
    <scope>NUCLEOTIDE SEQUENCE [LARGE SCALE GENOMIC DNA]</scope>
    <source>
        <strain evidence="2 3">AJ5</strain>
    </source>
</reference>
<comment type="caution">
    <text evidence="2">The sequence shown here is derived from an EMBL/GenBank/DDBJ whole genome shotgun (WGS) entry which is preliminary data.</text>
</comment>
<protein>
    <submittedName>
        <fullName evidence="2">YbaK/prolyl-tRNA synthetase associated domain-containing protein</fullName>
    </submittedName>
</protein>
<evidence type="ECO:0000259" key="1">
    <source>
        <dbReference type="Pfam" id="PF04073"/>
    </source>
</evidence>
<dbReference type="Gene3D" id="3.90.960.10">
    <property type="entry name" value="YbaK/aminoacyl-tRNA synthetase-associated domain"/>
    <property type="match status" value="1"/>
</dbReference>
<dbReference type="InParanoid" id="M0LFD9"/>
<dbReference type="EMBL" id="AOLZ01000040">
    <property type="protein sequence ID" value="EMA32271.1"/>
    <property type="molecule type" value="Genomic_DNA"/>
</dbReference>
<keyword evidence="3" id="KW-1185">Reference proteome</keyword>
<gene>
    <name evidence="2" type="ORF">C445_11077</name>
</gene>
<dbReference type="PATRIC" id="fig|358396.7.peg.2248"/>
<dbReference type="AlphaFoldDB" id="M0LFD9"/>
<dbReference type="SUPFAM" id="SSF55826">
    <property type="entry name" value="YbaK/ProRS associated domain"/>
    <property type="match status" value="1"/>
</dbReference>
<accession>M0LFD9</accession>
<evidence type="ECO:0000313" key="2">
    <source>
        <dbReference type="EMBL" id="EMA32271.1"/>
    </source>
</evidence>
<dbReference type="CDD" id="cd04333">
    <property type="entry name" value="ProX_deacylase"/>
    <property type="match status" value="1"/>
</dbReference>
<proteinExistence type="predicted"/>
<dbReference type="PANTHER" id="PTHR30411">
    <property type="entry name" value="CYTOPLASMIC PROTEIN"/>
    <property type="match status" value="1"/>
</dbReference>
<dbReference type="STRING" id="358396.CHINAEXTREME_13730"/>
<sequence>MNVLSAAVEPLDMHPRAAAFARRARERYDFDPEVREFPEGTKTAEAAADAIGCEVAQIASSLAFDADGSLVVAVTSGANRVDEAALGDTVGVPERAVSMADAERVRDDLGWSIGGVPPFCHDRAVPVVLDETLQSFETVWAAAGTPNAVFPVSPETILEYADAEPASIAE</sequence>
<dbReference type="InterPro" id="IPR007214">
    <property type="entry name" value="YbaK/aa-tRNA-synth-assoc-dom"/>
</dbReference>
<organism evidence="2 3">
    <name type="scientific">Natronobacterium lacisalsi AJ5</name>
    <dbReference type="NCBI Taxonomy" id="358396"/>
    <lineage>
        <taxon>Archaea</taxon>
        <taxon>Methanobacteriati</taxon>
        <taxon>Methanobacteriota</taxon>
        <taxon>Stenosarchaea group</taxon>
        <taxon>Halobacteria</taxon>
        <taxon>Halobacteriales</taxon>
        <taxon>Natrialbaceae</taxon>
        <taxon>Natronobacterium</taxon>
    </lineage>
</organism>
<dbReference type="GO" id="GO:0004812">
    <property type="term" value="F:aminoacyl-tRNA ligase activity"/>
    <property type="evidence" value="ECO:0007669"/>
    <property type="project" value="UniProtKB-KW"/>
</dbReference>
<feature type="domain" description="YbaK/aminoacyl-tRNA synthetase-associated" evidence="1">
    <location>
        <begin position="39"/>
        <end position="157"/>
    </location>
</feature>
<dbReference type="Proteomes" id="UP000011555">
    <property type="component" value="Unassembled WGS sequence"/>
</dbReference>
<dbReference type="Pfam" id="PF04073">
    <property type="entry name" value="tRNA_edit"/>
    <property type="match status" value="1"/>
</dbReference>
<dbReference type="PANTHER" id="PTHR30411:SF1">
    <property type="entry name" value="CYTOPLASMIC PROTEIN"/>
    <property type="match status" value="1"/>
</dbReference>